<protein>
    <recommendedName>
        <fullName evidence="4">Prepilin type IV endopeptidase peptidase domain-containing protein</fullName>
    </recommendedName>
</protein>
<evidence type="ECO:0000313" key="3">
    <source>
        <dbReference type="Proteomes" id="UP001595783"/>
    </source>
</evidence>
<evidence type="ECO:0008006" key="4">
    <source>
        <dbReference type="Google" id="ProtNLM"/>
    </source>
</evidence>
<evidence type="ECO:0000256" key="1">
    <source>
        <dbReference type="SAM" id="Phobius"/>
    </source>
</evidence>
<feature type="transmembrane region" description="Helical" evidence="1">
    <location>
        <begin position="144"/>
        <end position="174"/>
    </location>
</feature>
<feature type="transmembrane region" description="Helical" evidence="1">
    <location>
        <begin position="121"/>
        <end position="138"/>
    </location>
</feature>
<evidence type="ECO:0000313" key="2">
    <source>
        <dbReference type="EMBL" id="MFC3847946.1"/>
    </source>
</evidence>
<keyword evidence="1" id="KW-1133">Transmembrane helix</keyword>
<proteinExistence type="predicted"/>
<sequence>MKIFFLFLGLVLISLIILFVYDRLSLERDSSNSAGILMDDKLFGKQALHAANIFSFAWIVFYIVFIHDGLRARWIDVFPFVMCLEMGAIILALCPNKHISLGLIVLGFVLCYYGSPPPPRYMGAITFSVGALIFWAYIGDKKWWLFFIPPSIAIIMLTTLIYCGVILFCVFCTYPIKNAHWLERCSIAIAILLCLFPIMMIVN</sequence>
<feature type="transmembrane region" description="Helical" evidence="1">
    <location>
        <begin position="46"/>
        <end position="65"/>
    </location>
</feature>
<gene>
    <name evidence="2" type="ORF">ACFOPX_05310</name>
</gene>
<keyword evidence="3" id="KW-1185">Reference proteome</keyword>
<comment type="caution">
    <text evidence="2">The sequence shown here is derived from an EMBL/GenBank/DDBJ whole genome shotgun (WGS) entry which is preliminary data.</text>
</comment>
<dbReference type="EMBL" id="JBHRZO010000036">
    <property type="protein sequence ID" value="MFC3847946.1"/>
    <property type="molecule type" value="Genomic_DNA"/>
</dbReference>
<dbReference type="Proteomes" id="UP001595783">
    <property type="component" value="Unassembled WGS sequence"/>
</dbReference>
<keyword evidence="1" id="KW-0812">Transmembrane</keyword>
<keyword evidence="1" id="KW-0472">Membrane</keyword>
<organism evidence="2 3">
    <name type="scientific">Helicobacter baculiformis</name>
    <dbReference type="NCBI Taxonomy" id="427351"/>
    <lineage>
        <taxon>Bacteria</taxon>
        <taxon>Pseudomonadati</taxon>
        <taxon>Campylobacterota</taxon>
        <taxon>Epsilonproteobacteria</taxon>
        <taxon>Campylobacterales</taxon>
        <taxon>Helicobacteraceae</taxon>
        <taxon>Helicobacter</taxon>
    </lineage>
</organism>
<dbReference type="RefSeq" id="WP_104751628.1">
    <property type="nucleotide sequence ID" value="NZ_FZMF01000002.1"/>
</dbReference>
<reference evidence="3" key="1">
    <citation type="journal article" date="2019" name="Int. J. Syst. Evol. Microbiol.">
        <title>The Global Catalogue of Microorganisms (GCM) 10K type strain sequencing project: providing services to taxonomists for standard genome sequencing and annotation.</title>
        <authorList>
            <consortium name="The Broad Institute Genomics Platform"/>
            <consortium name="The Broad Institute Genome Sequencing Center for Infectious Disease"/>
            <person name="Wu L."/>
            <person name="Ma J."/>
        </authorList>
    </citation>
    <scope>NUCLEOTIDE SEQUENCE [LARGE SCALE GENOMIC DNA]</scope>
    <source>
        <strain evidence="3">CCUG 53816</strain>
    </source>
</reference>
<accession>A0ABV7ZIJ4</accession>
<name>A0ABV7ZIJ4_9HELI</name>
<feature type="transmembrane region" description="Helical" evidence="1">
    <location>
        <begin position="181"/>
        <end position="202"/>
    </location>
</feature>